<dbReference type="SUPFAM" id="SSF55874">
    <property type="entry name" value="ATPase domain of HSP90 chaperone/DNA topoisomerase II/histidine kinase"/>
    <property type="match status" value="1"/>
</dbReference>
<dbReference type="SMART" id="SM00387">
    <property type="entry name" value="HATPase_c"/>
    <property type="match status" value="1"/>
</dbReference>
<dbReference type="PANTHER" id="PTHR45436">
    <property type="entry name" value="SENSOR HISTIDINE KINASE YKOH"/>
    <property type="match status" value="1"/>
</dbReference>
<evidence type="ECO:0000256" key="4">
    <source>
        <dbReference type="ARBA" id="ARBA00022553"/>
    </source>
</evidence>
<keyword evidence="8 11" id="KW-1133">Transmembrane helix</keyword>
<keyword evidence="9" id="KW-0902">Two-component regulatory system</keyword>
<dbReference type="GO" id="GO:0005886">
    <property type="term" value="C:plasma membrane"/>
    <property type="evidence" value="ECO:0007669"/>
    <property type="project" value="TreeGrafter"/>
</dbReference>
<comment type="catalytic activity">
    <reaction evidence="1">
        <text>ATP + protein L-histidine = ADP + protein N-phospho-L-histidine.</text>
        <dbReference type="EC" id="2.7.13.3"/>
    </reaction>
</comment>
<evidence type="ECO:0000256" key="6">
    <source>
        <dbReference type="ARBA" id="ARBA00022692"/>
    </source>
</evidence>
<evidence type="ECO:0000256" key="10">
    <source>
        <dbReference type="ARBA" id="ARBA00023136"/>
    </source>
</evidence>
<evidence type="ECO:0000256" key="8">
    <source>
        <dbReference type="ARBA" id="ARBA00022989"/>
    </source>
</evidence>
<dbReference type="eggNOG" id="COG0642">
    <property type="taxonomic scope" value="Bacteria"/>
</dbReference>
<dbReference type="PROSITE" id="PS50109">
    <property type="entry name" value="HIS_KIN"/>
    <property type="match status" value="1"/>
</dbReference>
<dbReference type="PROSITE" id="PS50885">
    <property type="entry name" value="HAMP"/>
    <property type="match status" value="1"/>
</dbReference>
<comment type="subcellular location">
    <subcellularLocation>
        <location evidence="2">Membrane</location>
    </subcellularLocation>
</comment>
<evidence type="ECO:0000256" key="3">
    <source>
        <dbReference type="ARBA" id="ARBA00012438"/>
    </source>
</evidence>
<dbReference type="Proteomes" id="UP000000379">
    <property type="component" value="Chromosome"/>
</dbReference>
<dbReference type="CDD" id="cd00082">
    <property type="entry name" value="HisKA"/>
    <property type="match status" value="1"/>
</dbReference>
<feature type="domain" description="Histidine kinase" evidence="12">
    <location>
        <begin position="253"/>
        <end position="456"/>
    </location>
</feature>
<dbReference type="InterPro" id="IPR036890">
    <property type="entry name" value="HATPase_C_sf"/>
</dbReference>
<dbReference type="SMART" id="SM00388">
    <property type="entry name" value="HisKA"/>
    <property type="match status" value="1"/>
</dbReference>
<evidence type="ECO:0000256" key="2">
    <source>
        <dbReference type="ARBA" id="ARBA00004370"/>
    </source>
</evidence>
<feature type="domain" description="HAMP" evidence="13">
    <location>
        <begin position="187"/>
        <end position="238"/>
    </location>
</feature>
<dbReference type="EC" id="2.7.13.3" evidence="3"/>
<keyword evidence="15" id="KW-1185">Reference proteome</keyword>
<dbReference type="PANTHER" id="PTHR45436:SF5">
    <property type="entry name" value="SENSOR HISTIDINE KINASE TRCS"/>
    <property type="match status" value="1"/>
</dbReference>
<dbReference type="GO" id="GO:0000155">
    <property type="term" value="F:phosphorelay sensor kinase activity"/>
    <property type="evidence" value="ECO:0007669"/>
    <property type="project" value="InterPro"/>
</dbReference>
<evidence type="ECO:0000313" key="15">
    <source>
        <dbReference type="Proteomes" id="UP000000379"/>
    </source>
</evidence>
<feature type="transmembrane region" description="Helical" evidence="11">
    <location>
        <begin position="166"/>
        <end position="186"/>
    </location>
</feature>
<dbReference type="Pfam" id="PF00512">
    <property type="entry name" value="HisKA"/>
    <property type="match status" value="1"/>
</dbReference>
<keyword evidence="5" id="KW-0808">Transferase</keyword>
<dbReference type="InterPro" id="IPR005467">
    <property type="entry name" value="His_kinase_dom"/>
</dbReference>
<evidence type="ECO:0000256" key="9">
    <source>
        <dbReference type="ARBA" id="ARBA00023012"/>
    </source>
</evidence>
<dbReference type="HOGENOM" id="CLU_585167_0_0_0"/>
<keyword evidence="6 11" id="KW-0812">Transmembrane</keyword>
<evidence type="ECO:0000256" key="1">
    <source>
        <dbReference type="ARBA" id="ARBA00000085"/>
    </source>
</evidence>
<organism evidence="14 15">
    <name type="scientific">Truepera radiovictrix (strain DSM 17093 / CIP 108686 / LMG 22925 / RQ-24)</name>
    <dbReference type="NCBI Taxonomy" id="649638"/>
    <lineage>
        <taxon>Bacteria</taxon>
        <taxon>Thermotogati</taxon>
        <taxon>Deinococcota</taxon>
        <taxon>Deinococci</taxon>
        <taxon>Trueperales</taxon>
        <taxon>Trueperaceae</taxon>
        <taxon>Truepera</taxon>
    </lineage>
</organism>
<dbReference type="InterPro" id="IPR003661">
    <property type="entry name" value="HisK_dim/P_dom"/>
</dbReference>
<evidence type="ECO:0000259" key="12">
    <source>
        <dbReference type="PROSITE" id="PS50109"/>
    </source>
</evidence>
<dbReference type="InterPro" id="IPR004358">
    <property type="entry name" value="Sig_transdc_His_kin-like_C"/>
</dbReference>
<gene>
    <name evidence="14" type="ordered locus">Trad_2065</name>
</gene>
<proteinExistence type="predicted"/>
<sequence>MRLRRARRGFGVPRRLSLQARLTLLLLSALLLVLVPLGAFTLQEARRASLATLSDALLVRLGFYSAVTPGDLVPLAALANEFGGYGFVYHTEEGADAGAGSGALRFTDTAAHTLPESVRRALEAGATYTGLHGDALFAVVPLEGGAVGLSVQAGAIGTLTQRLLSAYALAALGLFALVGLLGAQLLRLVLAPLNRMAAAIARRSPDNLAPLAVPDLPEVRPIAERLNQLLRELSRALERSAAQERSARRFAAQASHELRTPLAALSGYLEVLQRRPDEPRALAGALREMARMRGLLDALLTLARLEGRARISAPPLELRAFVRERFPHLALAGAAEPVYTRADPELLEVALRNLLRNAERYGAPPVTLSVLSREGRAQLVVEDAGPGFPEALLARVLEPFVYGAAGEGAAGGEGARGTGLGLAIVRAVMAVHGGDVVAENAPHGGARVTLRFSFPSGWGGERFSQGG</sequence>
<dbReference type="InterPro" id="IPR003594">
    <property type="entry name" value="HATPase_dom"/>
</dbReference>
<evidence type="ECO:0000256" key="11">
    <source>
        <dbReference type="SAM" id="Phobius"/>
    </source>
</evidence>
<reference evidence="15" key="1">
    <citation type="submission" date="2010-05" db="EMBL/GenBank/DDBJ databases">
        <title>The complete genome of Truepera radiovictris DSM 17093.</title>
        <authorList>
            <consortium name="US DOE Joint Genome Institute (JGI-PGF)"/>
            <person name="Lucas S."/>
            <person name="Copeland A."/>
            <person name="Lapidus A."/>
            <person name="Glavina del Rio T."/>
            <person name="Dalin E."/>
            <person name="Tice H."/>
            <person name="Bruce D."/>
            <person name="Goodwin L."/>
            <person name="Pitluck S."/>
            <person name="Kyrpides N."/>
            <person name="Mavromatis K."/>
            <person name="Ovchinnikova G."/>
            <person name="Munk A.C."/>
            <person name="Detter J.C."/>
            <person name="Han C."/>
            <person name="Tapia R."/>
            <person name="Land M."/>
            <person name="Hauser L."/>
            <person name="Markowitz V."/>
            <person name="Cheng J.-F."/>
            <person name="Hugenholtz P."/>
            <person name="Woyke T."/>
            <person name="Wu D."/>
            <person name="Tindall B."/>
            <person name="Pomrenke H.G."/>
            <person name="Brambilla E."/>
            <person name="Klenk H.-P."/>
            <person name="Eisen J.A."/>
        </authorList>
    </citation>
    <scope>NUCLEOTIDE SEQUENCE [LARGE SCALE GENOMIC DNA]</scope>
    <source>
        <strain evidence="15">DSM 17093 / CIP 108686 / LMG 22925 / RQ-24</strain>
    </source>
</reference>
<dbReference type="AlphaFoldDB" id="D7CR91"/>
<dbReference type="CDD" id="cd00075">
    <property type="entry name" value="HATPase"/>
    <property type="match status" value="1"/>
</dbReference>
<accession>D7CR91</accession>
<dbReference type="InterPro" id="IPR050428">
    <property type="entry name" value="TCS_sensor_his_kinase"/>
</dbReference>
<keyword evidence="10 11" id="KW-0472">Membrane</keyword>
<evidence type="ECO:0000256" key="7">
    <source>
        <dbReference type="ARBA" id="ARBA00022777"/>
    </source>
</evidence>
<dbReference type="Pfam" id="PF02518">
    <property type="entry name" value="HATPase_c"/>
    <property type="match status" value="1"/>
</dbReference>
<dbReference type="PRINTS" id="PR00344">
    <property type="entry name" value="BCTRLSENSOR"/>
</dbReference>
<evidence type="ECO:0000259" key="13">
    <source>
        <dbReference type="PROSITE" id="PS50885"/>
    </source>
</evidence>
<reference evidence="14 15" key="2">
    <citation type="journal article" date="2011" name="Stand. Genomic Sci.">
        <title>Complete genome sequence of Truepera radiovictrix type strain (RQ-24).</title>
        <authorList>
            <person name="Ivanova N."/>
            <person name="Rohde C."/>
            <person name="Munk C."/>
            <person name="Nolan M."/>
            <person name="Lucas S."/>
            <person name="Del Rio T.G."/>
            <person name="Tice H."/>
            <person name="Deshpande S."/>
            <person name="Cheng J.F."/>
            <person name="Tapia R."/>
            <person name="Han C."/>
            <person name="Goodwin L."/>
            <person name="Pitluck S."/>
            <person name="Liolios K."/>
            <person name="Mavromatis K."/>
            <person name="Mikhailova N."/>
            <person name="Pati A."/>
            <person name="Chen A."/>
            <person name="Palaniappan K."/>
            <person name="Land M."/>
            <person name="Hauser L."/>
            <person name="Chang Y.J."/>
            <person name="Jeffries C.D."/>
            <person name="Brambilla E."/>
            <person name="Rohde M."/>
            <person name="Goker M."/>
            <person name="Tindall B.J."/>
            <person name="Woyke T."/>
            <person name="Bristow J."/>
            <person name="Eisen J.A."/>
            <person name="Markowitz V."/>
            <person name="Hugenholtz P."/>
            <person name="Kyrpides N.C."/>
            <person name="Klenk H.P."/>
            <person name="Lapidus A."/>
        </authorList>
    </citation>
    <scope>NUCLEOTIDE SEQUENCE [LARGE SCALE GENOMIC DNA]</scope>
    <source>
        <strain evidence="15">DSM 17093 / CIP 108686 / LMG 22925 / RQ-24</strain>
    </source>
</reference>
<keyword evidence="4" id="KW-0597">Phosphoprotein</keyword>
<dbReference type="SUPFAM" id="SSF47384">
    <property type="entry name" value="Homodimeric domain of signal transducing histidine kinase"/>
    <property type="match status" value="1"/>
</dbReference>
<dbReference type="EMBL" id="CP002049">
    <property type="protein sequence ID" value="ADI15179.1"/>
    <property type="molecule type" value="Genomic_DNA"/>
</dbReference>
<dbReference type="KEGG" id="tra:Trad_2065"/>
<keyword evidence="7 14" id="KW-0418">Kinase</keyword>
<protein>
    <recommendedName>
        <fullName evidence="3">histidine kinase</fullName>
        <ecNumber evidence="3">2.7.13.3</ecNumber>
    </recommendedName>
</protein>
<dbReference type="InterPro" id="IPR036097">
    <property type="entry name" value="HisK_dim/P_sf"/>
</dbReference>
<dbReference type="RefSeq" id="WP_013178543.1">
    <property type="nucleotide sequence ID" value="NC_014221.1"/>
</dbReference>
<evidence type="ECO:0000256" key="5">
    <source>
        <dbReference type="ARBA" id="ARBA00022679"/>
    </source>
</evidence>
<dbReference type="STRING" id="649638.Trad_2065"/>
<name>D7CR91_TRURR</name>
<dbReference type="Gene3D" id="3.30.565.10">
    <property type="entry name" value="Histidine kinase-like ATPase, C-terminal domain"/>
    <property type="match status" value="1"/>
</dbReference>
<evidence type="ECO:0000313" key="14">
    <source>
        <dbReference type="EMBL" id="ADI15179.1"/>
    </source>
</evidence>
<dbReference type="Gene3D" id="1.10.287.130">
    <property type="match status" value="1"/>
</dbReference>
<dbReference type="InterPro" id="IPR003660">
    <property type="entry name" value="HAMP_dom"/>
</dbReference>